<name>A0A081K8X2_9GAMM</name>
<comment type="caution">
    <text evidence="2">The sequence shown here is derived from an EMBL/GenBank/DDBJ whole genome shotgun (WGS) entry which is preliminary data.</text>
</comment>
<protein>
    <submittedName>
        <fullName evidence="2">Uncharacterized protein</fullName>
    </submittedName>
</protein>
<evidence type="ECO:0000256" key="1">
    <source>
        <dbReference type="SAM" id="SignalP"/>
    </source>
</evidence>
<dbReference type="Proteomes" id="UP000027997">
    <property type="component" value="Unassembled WGS sequence"/>
</dbReference>
<dbReference type="eggNOG" id="ENOG5033YTI">
    <property type="taxonomic scope" value="Bacteria"/>
</dbReference>
<feature type="chain" id="PRO_5001758784" evidence="1">
    <location>
        <begin position="20"/>
        <end position="182"/>
    </location>
</feature>
<proteinExistence type="predicted"/>
<evidence type="ECO:0000313" key="3">
    <source>
        <dbReference type="Proteomes" id="UP000027997"/>
    </source>
</evidence>
<dbReference type="EMBL" id="JOJP01000001">
    <property type="protein sequence ID" value="KEI70598.1"/>
    <property type="molecule type" value="Genomic_DNA"/>
</dbReference>
<organism evidence="2 3">
    <name type="scientific">Endozoicomonas elysicola</name>
    <dbReference type="NCBI Taxonomy" id="305900"/>
    <lineage>
        <taxon>Bacteria</taxon>
        <taxon>Pseudomonadati</taxon>
        <taxon>Pseudomonadota</taxon>
        <taxon>Gammaproteobacteria</taxon>
        <taxon>Oceanospirillales</taxon>
        <taxon>Endozoicomonadaceae</taxon>
        <taxon>Endozoicomonas</taxon>
    </lineage>
</organism>
<accession>A0A081K8X2</accession>
<feature type="signal peptide" evidence="1">
    <location>
        <begin position="1"/>
        <end position="19"/>
    </location>
</feature>
<evidence type="ECO:0000313" key="2">
    <source>
        <dbReference type="EMBL" id="KEI70598.1"/>
    </source>
</evidence>
<keyword evidence="1" id="KW-0732">Signal</keyword>
<reference evidence="2 3" key="1">
    <citation type="submission" date="2014-06" db="EMBL/GenBank/DDBJ databases">
        <title>Whole Genome Sequences of Three Symbiotic Endozoicomonas Bacteria.</title>
        <authorList>
            <person name="Neave M.J."/>
            <person name="Apprill A."/>
            <person name="Voolstra C.R."/>
        </authorList>
    </citation>
    <scope>NUCLEOTIDE SEQUENCE [LARGE SCALE GENOMIC DNA]</scope>
    <source>
        <strain evidence="2 3">DSM 22380</strain>
    </source>
</reference>
<keyword evidence="3" id="KW-1185">Reference proteome</keyword>
<gene>
    <name evidence="2" type="ORF">GV64_07460</name>
</gene>
<sequence>MVLRNVCLCLFILSSFASASDDRHKLLLNLKYYRGDDVVKEVNFYGTEIDPNVTSNEYGQFKMTVDGIEVEDLSDATFWRLNKLRRSFSYDTFSQGIQKLEPGKAMCKLGGPAMGITLETRYLTYQNHRIVHDEMRPVYDRSLNCLYQRRYQPVNENAREAARGVVETLRTIGEMYSPIEQD</sequence>
<dbReference type="AlphaFoldDB" id="A0A081K8X2"/>